<dbReference type="RefSeq" id="WP_324180009.1">
    <property type="nucleotide sequence ID" value="NZ_BAABAW010000006.1"/>
</dbReference>
<evidence type="ECO:0008006" key="3">
    <source>
        <dbReference type="Google" id="ProtNLM"/>
    </source>
</evidence>
<dbReference type="SUPFAM" id="SSF158682">
    <property type="entry name" value="TerB-like"/>
    <property type="match status" value="1"/>
</dbReference>
<protein>
    <recommendedName>
        <fullName evidence="3">Tellurite resistance protein TerB</fullName>
    </recommendedName>
</protein>
<dbReference type="Gene3D" id="1.10.3680.10">
    <property type="entry name" value="TerB-like"/>
    <property type="match status" value="1"/>
</dbReference>
<comment type="caution">
    <text evidence="1">The sequence shown here is derived from an EMBL/GenBank/DDBJ whole genome shotgun (WGS) entry which is preliminary data.</text>
</comment>
<sequence>MKKTNNNSKERKQNLTQFASLVNLAFIDDEFNKEEYELLEKLGDKLGITKDERLMVLDNPDAFTIEQIESYNKRLEFIFDFFKMIYADNKLDRAEYELVLKYIQAIGFNIINTKTILNRSIELFEKNDRVFLKGDMSLTEYKNLIFKEDKA</sequence>
<name>A0ABU5ZVU6_9FLAO</name>
<organism evidence="1 2">
    <name type="scientific">Aquimarina gracilis</name>
    <dbReference type="NCBI Taxonomy" id="874422"/>
    <lineage>
        <taxon>Bacteria</taxon>
        <taxon>Pseudomonadati</taxon>
        <taxon>Bacteroidota</taxon>
        <taxon>Flavobacteriia</taxon>
        <taxon>Flavobacteriales</taxon>
        <taxon>Flavobacteriaceae</taxon>
        <taxon>Aquimarina</taxon>
    </lineage>
</organism>
<evidence type="ECO:0000313" key="1">
    <source>
        <dbReference type="EMBL" id="MEB3345978.1"/>
    </source>
</evidence>
<evidence type="ECO:0000313" key="2">
    <source>
        <dbReference type="Proteomes" id="UP001327027"/>
    </source>
</evidence>
<keyword evidence="2" id="KW-1185">Reference proteome</keyword>
<accession>A0ABU5ZVU6</accession>
<dbReference type="Proteomes" id="UP001327027">
    <property type="component" value="Unassembled WGS sequence"/>
</dbReference>
<gene>
    <name evidence="1" type="ORF">U6A24_10930</name>
</gene>
<dbReference type="InterPro" id="IPR029024">
    <property type="entry name" value="TerB-like"/>
</dbReference>
<proteinExistence type="predicted"/>
<reference evidence="1 2" key="1">
    <citation type="journal article" date="2013" name="Int. J. Syst. Evol. Microbiol.">
        <title>Aquimarina gracilis sp. nov., isolated from the gut microflora of a mussel, Mytilus coruscus, and emended description of Aquimarina spongiae.</title>
        <authorList>
            <person name="Park S.C."/>
            <person name="Choe H.N."/>
            <person name="Baik K.S."/>
            <person name="Seong C.N."/>
        </authorList>
    </citation>
    <scope>NUCLEOTIDE SEQUENCE [LARGE SCALE GENOMIC DNA]</scope>
    <source>
        <strain evidence="1 2">PSC32</strain>
    </source>
</reference>
<dbReference type="EMBL" id="JAYKLX010000005">
    <property type="protein sequence ID" value="MEB3345978.1"/>
    <property type="molecule type" value="Genomic_DNA"/>
</dbReference>